<gene>
    <name evidence="9" type="primary">alr</name>
    <name evidence="9" type="ORF">V3328_08770</name>
</gene>
<feature type="binding site" evidence="7">
    <location>
        <position position="150"/>
    </location>
    <ligand>
        <name>substrate</name>
    </ligand>
</feature>
<feature type="binding site" evidence="7">
    <location>
        <position position="320"/>
    </location>
    <ligand>
        <name>substrate</name>
    </ligand>
</feature>
<evidence type="ECO:0000256" key="2">
    <source>
        <dbReference type="ARBA" id="ARBA00001933"/>
    </source>
</evidence>
<dbReference type="AlphaFoldDB" id="A0AAW9RU39"/>
<dbReference type="InterPro" id="IPR011079">
    <property type="entry name" value="Ala_racemase_C"/>
</dbReference>
<dbReference type="RefSeq" id="WP_340329262.1">
    <property type="nucleotide sequence ID" value="NZ_JAZHOF010000003.1"/>
</dbReference>
<dbReference type="InterPro" id="IPR000821">
    <property type="entry name" value="Ala_racemase"/>
</dbReference>
<dbReference type="CDD" id="cd00430">
    <property type="entry name" value="PLPDE_III_AR"/>
    <property type="match status" value="1"/>
</dbReference>
<protein>
    <recommendedName>
        <fullName evidence="3">alanine racemase</fullName>
        <ecNumber evidence="3">5.1.1.1</ecNumber>
    </recommendedName>
</protein>
<comment type="cofactor">
    <cofactor evidence="2 6">
        <name>pyridoxal 5'-phosphate</name>
        <dbReference type="ChEBI" id="CHEBI:597326"/>
    </cofactor>
</comment>
<evidence type="ECO:0000256" key="3">
    <source>
        <dbReference type="ARBA" id="ARBA00013089"/>
    </source>
</evidence>
<evidence type="ECO:0000256" key="4">
    <source>
        <dbReference type="ARBA" id="ARBA00022898"/>
    </source>
</evidence>
<keyword evidence="10" id="KW-1185">Reference proteome</keyword>
<dbReference type="Pfam" id="PF00842">
    <property type="entry name" value="Ala_racemase_C"/>
    <property type="match status" value="1"/>
</dbReference>
<evidence type="ECO:0000313" key="9">
    <source>
        <dbReference type="EMBL" id="MEJ8571563.1"/>
    </source>
</evidence>
<dbReference type="GO" id="GO:0005829">
    <property type="term" value="C:cytosol"/>
    <property type="evidence" value="ECO:0007669"/>
    <property type="project" value="TreeGrafter"/>
</dbReference>
<comment type="caution">
    <text evidence="9">The sequence shown here is derived from an EMBL/GenBank/DDBJ whole genome shotgun (WGS) entry which is preliminary data.</text>
</comment>
<dbReference type="GO" id="GO:0030170">
    <property type="term" value="F:pyridoxal phosphate binding"/>
    <property type="evidence" value="ECO:0007669"/>
    <property type="project" value="TreeGrafter"/>
</dbReference>
<dbReference type="EC" id="5.1.1.1" evidence="3"/>
<dbReference type="PANTHER" id="PTHR30511">
    <property type="entry name" value="ALANINE RACEMASE"/>
    <property type="match status" value="1"/>
</dbReference>
<dbReference type="PRINTS" id="PR00992">
    <property type="entry name" value="ALARACEMASE"/>
</dbReference>
<dbReference type="EMBL" id="JAZHOF010000003">
    <property type="protein sequence ID" value="MEJ8571563.1"/>
    <property type="molecule type" value="Genomic_DNA"/>
</dbReference>
<dbReference type="Gene3D" id="3.20.20.10">
    <property type="entry name" value="Alanine racemase"/>
    <property type="match status" value="1"/>
</dbReference>
<keyword evidence="4 6" id="KW-0663">Pyridoxal phosphate</keyword>
<evidence type="ECO:0000256" key="1">
    <source>
        <dbReference type="ARBA" id="ARBA00000316"/>
    </source>
</evidence>
<dbReference type="PANTHER" id="PTHR30511:SF0">
    <property type="entry name" value="ALANINE RACEMASE, CATABOLIC-RELATED"/>
    <property type="match status" value="1"/>
</dbReference>
<dbReference type="Proteomes" id="UP001378188">
    <property type="component" value="Unassembled WGS sequence"/>
</dbReference>
<reference evidence="9 10" key="1">
    <citation type="submission" date="2024-02" db="EMBL/GenBank/DDBJ databases">
        <title>Genome analysis and characterization of Microbaculum marinisediminis sp. nov., isolated from marine sediment.</title>
        <authorList>
            <person name="Du Z.-J."/>
            <person name="Ye Y.-Q."/>
            <person name="Zhang Z.-R."/>
            <person name="Yuan S.-M."/>
            <person name="Zhang X.-Y."/>
        </authorList>
    </citation>
    <scope>NUCLEOTIDE SEQUENCE [LARGE SCALE GENOMIC DNA]</scope>
    <source>
        <strain evidence="9 10">SDUM1044001</strain>
    </source>
</reference>
<evidence type="ECO:0000256" key="6">
    <source>
        <dbReference type="PIRSR" id="PIRSR600821-50"/>
    </source>
</evidence>
<dbReference type="SMART" id="SM01005">
    <property type="entry name" value="Ala_racemase_C"/>
    <property type="match status" value="1"/>
</dbReference>
<keyword evidence="5 9" id="KW-0413">Isomerase</keyword>
<dbReference type="InterPro" id="IPR001608">
    <property type="entry name" value="Ala_racemase_N"/>
</dbReference>
<evidence type="ECO:0000259" key="8">
    <source>
        <dbReference type="SMART" id="SM01005"/>
    </source>
</evidence>
<sequence length="387" mass="41630">MNKSSATLHSASRPASAVQRGPLLDIDLSAIRANYSSMRVRYGGRDLSAVLKSDSYGLGLEPIARSLGAAGCTTFWVNDLEEAARLRSVVPDPTVYALFGLGLHDPEDFVETGVIPVLASLDELVQCSRAAARSSRRMRVAVQLDTGLGRLGLNRADVALLSEQGELLAPFELSCWVSHLAAFDLPDDPMNRLQRQMLLDWTSLLPKAPISLASSSGIFMGSDWHFDIARIGSALFGVQTSTRWQEGLQPCYRLTAPVLRVATFPAGSRVGYRGASELERTSRIATLALGYSNGLPRDFAKQARVYLNDVPAPFVGGISMNLSMVDVTDVSDPDVVPGRVVEVLGPRQTVDAVASELDCAPNLLLTQIGSGCRRRYLDGAPDDGAAR</sequence>
<dbReference type="GO" id="GO:0008784">
    <property type="term" value="F:alanine racemase activity"/>
    <property type="evidence" value="ECO:0007669"/>
    <property type="project" value="UniProtKB-EC"/>
</dbReference>
<dbReference type="NCBIfam" id="TIGR00492">
    <property type="entry name" value="alr"/>
    <property type="match status" value="1"/>
</dbReference>
<dbReference type="InterPro" id="IPR029066">
    <property type="entry name" value="PLP-binding_barrel"/>
</dbReference>
<feature type="domain" description="Alanine racemase C-terminal" evidence="8">
    <location>
        <begin position="251"/>
        <end position="377"/>
    </location>
</feature>
<accession>A0AAW9RU39</accession>
<evidence type="ECO:0000313" key="10">
    <source>
        <dbReference type="Proteomes" id="UP001378188"/>
    </source>
</evidence>
<feature type="modified residue" description="N6-(pyridoxal phosphate)lysine" evidence="6">
    <location>
        <position position="52"/>
    </location>
</feature>
<organism evidence="9 10">
    <name type="scientific">Microbaculum marinum</name>
    <dbReference type="NCBI Taxonomy" id="1764581"/>
    <lineage>
        <taxon>Bacteria</taxon>
        <taxon>Pseudomonadati</taxon>
        <taxon>Pseudomonadota</taxon>
        <taxon>Alphaproteobacteria</taxon>
        <taxon>Hyphomicrobiales</taxon>
        <taxon>Tepidamorphaceae</taxon>
        <taxon>Microbaculum</taxon>
    </lineage>
</organism>
<dbReference type="SUPFAM" id="SSF50621">
    <property type="entry name" value="Alanine racemase C-terminal domain-like"/>
    <property type="match status" value="1"/>
</dbReference>
<dbReference type="SUPFAM" id="SSF51419">
    <property type="entry name" value="PLP-binding barrel"/>
    <property type="match status" value="1"/>
</dbReference>
<evidence type="ECO:0000256" key="7">
    <source>
        <dbReference type="PIRSR" id="PIRSR600821-52"/>
    </source>
</evidence>
<dbReference type="Pfam" id="PF01168">
    <property type="entry name" value="Ala_racemase_N"/>
    <property type="match status" value="1"/>
</dbReference>
<evidence type="ECO:0000256" key="5">
    <source>
        <dbReference type="ARBA" id="ARBA00023235"/>
    </source>
</evidence>
<proteinExistence type="predicted"/>
<dbReference type="InterPro" id="IPR009006">
    <property type="entry name" value="Ala_racemase/Decarboxylase_C"/>
</dbReference>
<dbReference type="Gene3D" id="2.40.37.10">
    <property type="entry name" value="Lyase, Ornithine Decarboxylase, Chain A, domain 1"/>
    <property type="match status" value="1"/>
</dbReference>
<comment type="catalytic activity">
    <reaction evidence="1">
        <text>L-alanine = D-alanine</text>
        <dbReference type="Rhea" id="RHEA:20249"/>
        <dbReference type="ChEBI" id="CHEBI:57416"/>
        <dbReference type="ChEBI" id="CHEBI:57972"/>
        <dbReference type="EC" id="5.1.1.1"/>
    </reaction>
</comment>
<name>A0AAW9RU39_9HYPH</name>
<dbReference type="GO" id="GO:0030632">
    <property type="term" value="P:D-alanine biosynthetic process"/>
    <property type="evidence" value="ECO:0007669"/>
    <property type="project" value="TreeGrafter"/>
</dbReference>